<dbReference type="SUPFAM" id="SSF56672">
    <property type="entry name" value="DNA/RNA polymerases"/>
    <property type="match status" value="1"/>
</dbReference>
<keyword evidence="7" id="KW-0255">Endonuclease</keyword>
<dbReference type="FunFam" id="3.30.70.270:FF:000115">
    <property type="entry name" value="Polyprotein of retroviral origin, putative"/>
    <property type="match status" value="1"/>
</dbReference>
<accession>A0AAQ3PBS9</accession>
<evidence type="ECO:0000313" key="18">
    <source>
        <dbReference type="Proteomes" id="UP001374535"/>
    </source>
</evidence>
<keyword evidence="10" id="KW-0229">DNA integration</keyword>
<dbReference type="FunFam" id="1.10.340.70:FF:000001">
    <property type="entry name" value="Retrovirus-related Pol polyprotein from transposon gypsy-like Protein"/>
    <property type="match status" value="1"/>
</dbReference>
<dbReference type="PROSITE" id="PS50878">
    <property type="entry name" value="RT_POL"/>
    <property type="match status" value="1"/>
</dbReference>
<dbReference type="Gene3D" id="3.10.20.370">
    <property type="match status" value="1"/>
</dbReference>
<dbReference type="Gene3D" id="3.10.10.10">
    <property type="entry name" value="HIV Type 1 Reverse Transcriptase, subunit A, domain 1"/>
    <property type="match status" value="1"/>
</dbReference>
<evidence type="ECO:0000259" key="16">
    <source>
        <dbReference type="PROSITE" id="PS50994"/>
    </source>
</evidence>
<evidence type="ECO:0000256" key="5">
    <source>
        <dbReference type="ARBA" id="ARBA00022723"/>
    </source>
</evidence>
<dbReference type="Pfam" id="PF17921">
    <property type="entry name" value="Integrase_H2C2"/>
    <property type="match status" value="1"/>
</dbReference>
<proteinExistence type="predicted"/>
<protein>
    <recommendedName>
        <fullName evidence="19">Reverse transcriptase</fullName>
    </recommendedName>
</protein>
<dbReference type="PROSITE" id="PS50994">
    <property type="entry name" value="INTEGRASE"/>
    <property type="match status" value="1"/>
</dbReference>
<dbReference type="InterPro" id="IPR001584">
    <property type="entry name" value="Integrase_cat-core"/>
</dbReference>
<dbReference type="GO" id="GO:0004519">
    <property type="term" value="F:endonuclease activity"/>
    <property type="evidence" value="ECO:0007669"/>
    <property type="project" value="UniProtKB-KW"/>
</dbReference>
<keyword evidence="5" id="KW-0479">Metal-binding</keyword>
<dbReference type="PANTHER" id="PTHR37984">
    <property type="entry name" value="PROTEIN CBG26694"/>
    <property type="match status" value="1"/>
</dbReference>
<dbReference type="InterPro" id="IPR050951">
    <property type="entry name" value="Retrovirus_Pol_polyprotein"/>
</dbReference>
<keyword evidence="2" id="KW-0808">Transferase</keyword>
<dbReference type="PANTHER" id="PTHR37984:SF5">
    <property type="entry name" value="PROTEIN NYNRIN-LIKE"/>
    <property type="match status" value="1"/>
</dbReference>
<keyword evidence="18" id="KW-1185">Reference proteome</keyword>
<keyword evidence="12" id="KW-0239">DNA-directed DNA polymerase</keyword>
<sequence>MDVSGTDRPNLNRPVIEEFMDVFPEEVSGLPPHREVEFSIDLISGAGPVSIAPYRIAPAELAELKKQIEDLLEKKFIRPNASPWGAPVLLVKKKDGSSRLCIDYRQLKKLTIKNKYPLPRIDDLLDQLHGATVFSKIDLRSGYHQILVKEDDIQKTAFRSRYDHYEYVVMSFGVTNTPAIFMDYMNRIFRPYLDKFVVVFIDDILIYSKNRAEHEDHLRMVLGVLREKQLYAKLSKCEFWMDQVQFLGHVISAGGIAVDPAKVRVVLEWETPRSVSNVRSFVGLAGYYRRFIEGFSKIVAPLTQLTRKDQLFVWTNRCESSFQELKQRLTNAPVLVIPDVNQPFVVFCDASYQGLGCVLMQEEKVVAYASRQLKIHERNYPTHDLELAALVFALKIWRHYLYGVRFQVFSDHKSLKYLFDQKELNMRQRRWMEFLKDYDFELQYHPGKANVVADALSRKTVHIAAMMVQEMKLVESFRDLRLHCELEPTGIWCCYMRLSSNIIDRIRERQAFDEELQKISKPHGVPPHKDFSDGTDGLLRYRGRTCVPNDEDLKRIVLEEAHQSRLSIHSGITKMYKDLRMSFWWPGMKQDVARFVESCLTCQRAKIEYQKPSGLLQPLEIPEWKWDSIAMDFVTHLPRTVRNHDAIWVIVDRLTKSAHFLPINLKMPMSKLAQLYIKEIVQLHGVPSGIVSDRDPRFTSRFWQALQQEMGSKLQMSSAYHPQTDGQSERTIQTLEDLLRTSVLDHLGVWDEVLPLTEFTYNNSFHSSIGMAPYEALYGRKCRTPLCWLKASQSRQKSYADKRRKPLEFAAGDHVFLKLNRTTGVGRVVRPKKLSPRFLGPYQILRRIGPIAYELALPPPLSNLHPVFHVSQLRKYIDDPSHVLEADNIQLKEDCSVEVQPVRIEKNVTKRPFGKRTTLVKVIWDDRTGDVTWEREEVMKEAYPHLFEASGGKKKKEDLRLVETKWRARKNGRPSGLEAIFKNSDQPSSPIINFLSELILLVSRSSIFTDQFRNRSTLNVRSSFKWNFRSLAGIEDVRSCKVLGHRSSARFYETFNQQLFGIEYRKRIPRAECLMNSELIGKALSLILIFREDAFSSRERSLMCGNGRRTNLGWQLRNSYYTTRVLGTTELHVHTVRTVSYAEYTLEAALEETLEDVMPVEEPVEAVPENYAGPSGP</sequence>
<dbReference type="Gene3D" id="3.30.420.10">
    <property type="entry name" value="Ribonuclease H-like superfamily/Ribonuclease H"/>
    <property type="match status" value="1"/>
</dbReference>
<dbReference type="Pfam" id="PF24626">
    <property type="entry name" value="SH3_Tf2-1"/>
    <property type="match status" value="1"/>
</dbReference>
<feature type="domain" description="Integrase catalytic" evidence="16">
    <location>
        <begin position="618"/>
        <end position="781"/>
    </location>
</feature>
<keyword evidence="13" id="KW-0238">DNA-binding</keyword>
<dbReference type="Proteomes" id="UP001374535">
    <property type="component" value="Chromosome 1"/>
</dbReference>
<gene>
    <name evidence="17" type="ORF">V8G54_003188</name>
</gene>
<dbReference type="GO" id="GO:0003964">
    <property type="term" value="F:RNA-directed DNA polymerase activity"/>
    <property type="evidence" value="ECO:0007669"/>
    <property type="project" value="UniProtKB-KW"/>
</dbReference>
<dbReference type="GO" id="GO:0003887">
    <property type="term" value="F:DNA-directed DNA polymerase activity"/>
    <property type="evidence" value="ECO:0007669"/>
    <property type="project" value="UniProtKB-KW"/>
</dbReference>
<evidence type="ECO:0000313" key="17">
    <source>
        <dbReference type="EMBL" id="WVZ24644.1"/>
    </source>
</evidence>
<organism evidence="17 18">
    <name type="scientific">Vigna mungo</name>
    <name type="common">Black gram</name>
    <name type="synonym">Phaseolus mungo</name>
    <dbReference type="NCBI Taxonomy" id="3915"/>
    <lineage>
        <taxon>Eukaryota</taxon>
        <taxon>Viridiplantae</taxon>
        <taxon>Streptophyta</taxon>
        <taxon>Embryophyta</taxon>
        <taxon>Tracheophyta</taxon>
        <taxon>Spermatophyta</taxon>
        <taxon>Magnoliopsida</taxon>
        <taxon>eudicotyledons</taxon>
        <taxon>Gunneridae</taxon>
        <taxon>Pentapetalae</taxon>
        <taxon>rosids</taxon>
        <taxon>fabids</taxon>
        <taxon>Fabales</taxon>
        <taxon>Fabaceae</taxon>
        <taxon>Papilionoideae</taxon>
        <taxon>50 kb inversion clade</taxon>
        <taxon>NPAAA clade</taxon>
        <taxon>indigoferoid/millettioid clade</taxon>
        <taxon>Phaseoleae</taxon>
        <taxon>Vigna</taxon>
    </lineage>
</organism>
<keyword evidence="1" id="KW-0645">Protease</keyword>
<evidence type="ECO:0000256" key="14">
    <source>
        <dbReference type="ARBA" id="ARBA00023172"/>
    </source>
</evidence>
<dbReference type="GO" id="GO:0006508">
    <property type="term" value="P:proteolysis"/>
    <property type="evidence" value="ECO:0007669"/>
    <property type="project" value="UniProtKB-KW"/>
</dbReference>
<dbReference type="Gene3D" id="3.30.70.270">
    <property type="match status" value="2"/>
</dbReference>
<evidence type="ECO:0000256" key="12">
    <source>
        <dbReference type="ARBA" id="ARBA00022932"/>
    </source>
</evidence>
<dbReference type="Pfam" id="PF00078">
    <property type="entry name" value="RVT_1"/>
    <property type="match status" value="1"/>
</dbReference>
<keyword evidence="6" id="KW-0064">Aspartyl protease</keyword>
<evidence type="ECO:0000256" key="8">
    <source>
        <dbReference type="ARBA" id="ARBA00022801"/>
    </source>
</evidence>
<dbReference type="SUPFAM" id="SSF53098">
    <property type="entry name" value="Ribonuclease H-like"/>
    <property type="match status" value="1"/>
</dbReference>
<evidence type="ECO:0000256" key="10">
    <source>
        <dbReference type="ARBA" id="ARBA00022908"/>
    </source>
</evidence>
<evidence type="ECO:0000256" key="1">
    <source>
        <dbReference type="ARBA" id="ARBA00022670"/>
    </source>
</evidence>
<dbReference type="InterPro" id="IPR012337">
    <property type="entry name" value="RNaseH-like_sf"/>
</dbReference>
<dbReference type="EMBL" id="CP144700">
    <property type="protein sequence ID" value="WVZ24644.1"/>
    <property type="molecule type" value="Genomic_DNA"/>
</dbReference>
<dbReference type="InterPro" id="IPR041373">
    <property type="entry name" value="RT_RNaseH"/>
</dbReference>
<dbReference type="GO" id="GO:0046872">
    <property type="term" value="F:metal ion binding"/>
    <property type="evidence" value="ECO:0007669"/>
    <property type="project" value="UniProtKB-KW"/>
</dbReference>
<evidence type="ECO:0000256" key="6">
    <source>
        <dbReference type="ARBA" id="ARBA00022750"/>
    </source>
</evidence>
<evidence type="ECO:0000256" key="13">
    <source>
        <dbReference type="ARBA" id="ARBA00023125"/>
    </source>
</evidence>
<dbReference type="InterPro" id="IPR041588">
    <property type="entry name" value="Integrase_H2C2"/>
</dbReference>
<evidence type="ECO:0000259" key="15">
    <source>
        <dbReference type="PROSITE" id="PS50878"/>
    </source>
</evidence>
<evidence type="ECO:0000256" key="9">
    <source>
        <dbReference type="ARBA" id="ARBA00022842"/>
    </source>
</evidence>
<dbReference type="Pfam" id="PF17917">
    <property type="entry name" value="RT_RNaseH"/>
    <property type="match status" value="1"/>
</dbReference>
<keyword evidence="14" id="KW-0233">DNA recombination</keyword>
<dbReference type="InterPro" id="IPR043502">
    <property type="entry name" value="DNA/RNA_pol_sf"/>
</dbReference>
<keyword evidence="11" id="KW-0695">RNA-directed DNA polymerase</keyword>
<dbReference type="InterPro" id="IPR036397">
    <property type="entry name" value="RNaseH_sf"/>
</dbReference>
<dbReference type="InterPro" id="IPR043128">
    <property type="entry name" value="Rev_trsase/Diguanyl_cyclase"/>
</dbReference>
<dbReference type="InterPro" id="IPR000477">
    <property type="entry name" value="RT_dom"/>
</dbReference>
<dbReference type="GO" id="GO:0006310">
    <property type="term" value="P:DNA recombination"/>
    <property type="evidence" value="ECO:0007669"/>
    <property type="project" value="UniProtKB-KW"/>
</dbReference>
<dbReference type="InterPro" id="IPR056924">
    <property type="entry name" value="SH3_Tf2-1"/>
</dbReference>
<dbReference type="CDD" id="cd09274">
    <property type="entry name" value="RNase_HI_RT_Ty3"/>
    <property type="match status" value="1"/>
</dbReference>
<dbReference type="Gene3D" id="1.10.340.70">
    <property type="match status" value="1"/>
</dbReference>
<reference evidence="17 18" key="1">
    <citation type="journal article" date="2023" name="Life. Sci Alliance">
        <title>Evolutionary insights into 3D genome organization and epigenetic landscape of Vigna mungo.</title>
        <authorList>
            <person name="Junaid A."/>
            <person name="Singh B."/>
            <person name="Bhatia S."/>
        </authorList>
    </citation>
    <scope>NUCLEOTIDE SEQUENCE [LARGE SCALE GENOMIC DNA]</scope>
    <source>
        <strain evidence="17">Urdbean</strain>
    </source>
</reference>
<dbReference type="FunFam" id="3.10.20.370:FF:000001">
    <property type="entry name" value="Retrovirus-related Pol polyprotein from transposon 17.6-like protein"/>
    <property type="match status" value="1"/>
</dbReference>
<dbReference type="CDD" id="cd01647">
    <property type="entry name" value="RT_LTR"/>
    <property type="match status" value="1"/>
</dbReference>
<evidence type="ECO:0000256" key="3">
    <source>
        <dbReference type="ARBA" id="ARBA00022695"/>
    </source>
</evidence>
<keyword evidence="8" id="KW-0378">Hydrolase</keyword>
<evidence type="ECO:0000256" key="11">
    <source>
        <dbReference type="ARBA" id="ARBA00022918"/>
    </source>
</evidence>
<dbReference type="GO" id="GO:0004190">
    <property type="term" value="F:aspartic-type endopeptidase activity"/>
    <property type="evidence" value="ECO:0007669"/>
    <property type="project" value="UniProtKB-KW"/>
</dbReference>
<dbReference type="GO" id="GO:0003677">
    <property type="term" value="F:DNA binding"/>
    <property type="evidence" value="ECO:0007669"/>
    <property type="project" value="UniProtKB-KW"/>
</dbReference>
<dbReference type="AlphaFoldDB" id="A0AAQ3PBS9"/>
<evidence type="ECO:0008006" key="19">
    <source>
        <dbReference type="Google" id="ProtNLM"/>
    </source>
</evidence>
<feature type="domain" description="Reverse transcriptase" evidence="15">
    <location>
        <begin position="72"/>
        <end position="251"/>
    </location>
</feature>
<keyword evidence="9" id="KW-0460">Magnesium</keyword>
<evidence type="ECO:0000256" key="7">
    <source>
        <dbReference type="ARBA" id="ARBA00022759"/>
    </source>
</evidence>
<dbReference type="GO" id="GO:0015074">
    <property type="term" value="P:DNA integration"/>
    <property type="evidence" value="ECO:0007669"/>
    <property type="project" value="UniProtKB-KW"/>
</dbReference>
<name>A0AAQ3PBS9_VIGMU</name>
<keyword evidence="3" id="KW-0548">Nucleotidyltransferase</keyword>
<evidence type="ECO:0000256" key="2">
    <source>
        <dbReference type="ARBA" id="ARBA00022679"/>
    </source>
</evidence>
<evidence type="ECO:0000256" key="4">
    <source>
        <dbReference type="ARBA" id="ARBA00022722"/>
    </source>
</evidence>
<keyword evidence="4" id="KW-0540">Nuclease</keyword>